<evidence type="ECO:0000256" key="1">
    <source>
        <dbReference type="ARBA" id="ARBA00009744"/>
    </source>
</evidence>
<dbReference type="FunFam" id="3.30.530.20:FF:000007">
    <property type="entry name" value="Major pollen allergen Bet v 1-A"/>
    <property type="match status" value="1"/>
</dbReference>
<dbReference type="GO" id="GO:0010427">
    <property type="term" value="F:abscisic acid binding"/>
    <property type="evidence" value="ECO:0007669"/>
    <property type="project" value="InterPro"/>
</dbReference>
<evidence type="ECO:0000256" key="4">
    <source>
        <dbReference type="RuleBase" id="RU000409"/>
    </source>
</evidence>
<dbReference type="InterPro" id="IPR000916">
    <property type="entry name" value="Bet_v_I/MLP"/>
</dbReference>
<dbReference type="Gene3D" id="3.30.530.20">
    <property type="match status" value="1"/>
</dbReference>
<dbReference type="Proteomes" id="UP000027138">
    <property type="component" value="Unassembled WGS sequence"/>
</dbReference>
<evidence type="ECO:0000259" key="5">
    <source>
        <dbReference type="Pfam" id="PF00407"/>
    </source>
</evidence>
<dbReference type="GO" id="GO:0005634">
    <property type="term" value="C:nucleus"/>
    <property type="evidence" value="ECO:0007669"/>
    <property type="project" value="TreeGrafter"/>
</dbReference>
<name>A0A067JYJ6_JATCU</name>
<organism evidence="6 7">
    <name type="scientific">Jatropha curcas</name>
    <name type="common">Barbados nut</name>
    <dbReference type="NCBI Taxonomy" id="180498"/>
    <lineage>
        <taxon>Eukaryota</taxon>
        <taxon>Viridiplantae</taxon>
        <taxon>Streptophyta</taxon>
        <taxon>Embryophyta</taxon>
        <taxon>Tracheophyta</taxon>
        <taxon>Spermatophyta</taxon>
        <taxon>Magnoliopsida</taxon>
        <taxon>eudicotyledons</taxon>
        <taxon>Gunneridae</taxon>
        <taxon>Pentapetalae</taxon>
        <taxon>rosids</taxon>
        <taxon>fabids</taxon>
        <taxon>Malpighiales</taxon>
        <taxon>Euphorbiaceae</taxon>
        <taxon>Crotonoideae</taxon>
        <taxon>Jatropheae</taxon>
        <taxon>Jatropha</taxon>
    </lineage>
</organism>
<dbReference type="PANTHER" id="PTHR31213:SF17">
    <property type="entry name" value="MAJOR ALLERGEN PRU AR 1-LIKE"/>
    <property type="match status" value="1"/>
</dbReference>
<proteinExistence type="inferred from homology"/>
<dbReference type="STRING" id="180498.A0A067JYJ6"/>
<dbReference type="PRINTS" id="PR00634">
    <property type="entry name" value="BETALLERGEN"/>
</dbReference>
<dbReference type="GO" id="GO:0006952">
    <property type="term" value="P:defense response"/>
    <property type="evidence" value="ECO:0007669"/>
    <property type="project" value="UniProtKB-KW"/>
</dbReference>
<keyword evidence="3 4" id="KW-0568">Pathogenesis-related protein</keyword>
<dbReference type="InterPro" id="IPR023393">
    <property type="entry name" value="START-like_dom_sf"/>
</dbReference>
<keyword evidence="7" id="KW-1185">Reference proteome</keyword>
<dbReference type="Pfam" id="PF00407">
    <property type="entry name" value="Bet_v_1"/>
    <property type="match status" value="1"/>
</dbReference>
<evidence type="ECO:0000313" key="6">
    <source>
        <dbReference type="EMBL" id="KDP27858.1"/>
    </source>
</evidence>
<dbReference type="OrthoDB" id="1626478at2759"/>
<dbReference type="GO" id="GO:0009738">
    <property type="term" value="P:abscisic acid-activated signaling pathway"/>
    <property type="evidence" value="ECO:0007669"/>
    <property type="project" value="InterPro"/>
</dbReference>
<feature type="domain" description="Bet v I/Major latex protein" evidence="5">
    <location>
        <begin position="6"/>
        <end position="154"/>
    </location>
</feature>
<evidence type="ECO:0000256" key="3">
    <source>
        <dbReference type="ARBA" id="ARBA00023265"/>
    </source>
</evidence>
<dbReference type="AlphaFoldDB" id="A0A067JYJ6"/>
<evidence type="ECO:0000256" key="2">
    <source>
        <dbReference type="ARBA" id="ARBA00022821"/>
    </source>
</evidence>
<dbReference type="EMBL" id="KK914794">
    <property type="protein sequence ID" value="KDP27858.1"/>
    <property type="molecule type" value="Genomic_DNA"/>
</dbReference>
<sequence length="160" mass="17321">MGSVITFADDFTSPVPAKKLFKALILDAPNLLPKLLPQVVSIEIIEGDGGPGSITKMTYNEGGELKHVKHRIDGLDTEKLTHSYTLIEGDALDDKNESIAFEIKFEATVDGGCKGTSVSKFHPKPGFEIKEDEVKKGKEKAAALFKAVEAYLIANPEAYA</sequence>
<dbReference type="CDD" id="cd07816">
    <property type="entry name" value="Bet_v1-like"/>
    <property type="match status" value="1"/>
</dbReference>
<dbReference type="InterPro" id="IPR050279">
    <property type="entry name" value="Plant_def-hormone_signal"/>
</dbReference>
<dbReference type="GO" id="GO:0005737">
    <property type="term" value="C:cytoplasm"/>
    <property type="evidence" value="ECO:0007669"/>
    <property type="project" value="TreeGrafter"/>
</dbReference>
<dbReference type="GO" id="GO:0038023">
    <property type="term" value="F:signaling receptor activity"/>
    <property type="evidence" value="ECO:0007669"/>
    <property type="project" value="InterPro"/>
</dbReference>
<dbReference type="SUPFAM" id="SSF55961">
    <property type="entry name" value="Bet v1-like"/>
    <property type="match status" value="1"/>
</dbReference>
<protein>
    <recommendedName>
        <fullName evidence="5">Bet v I/Major latex protein domain-containing protein</fullName>
    </recommendedName>
</protein>
<keyword evidence="2 4" id="KW-0611">Plant defense</keyword>
<dbReference type="PANTHER" id="PTHR31213">
    <property type="entry name" value="OS08G0374000 PROTEIN-RELATED"/>
    <property type="match status" value="1"/>
</dbReference>
<comment type="similarity">
    <text evidence="1 4">Belongs to the BetVI family.</text>
</comment>
<evidence type="ECO:0000313" key="7">
    <source>
        <dbReference type="Proteomes" id="UP000027138"/>
    </source>
</evidence>
<dbReference type="InterPro" id="IPR024949">
    <property type="entry name" value="Bet_v_I_allergen"/>
</dbReference>
<accession>A0A067JYJ6</accession>
<gene>
    <name evidence="6" type="ORF">JCGZ_18938</name>
</gene>
<reference evidence="6 7" key="1">
    <citation type="journal article" date="2014" name="PLoS ONE">
        <title>Global Analysis of Gene Expression Profiles in Physic Nut (Jatropha curcas L.) Seedlings Exposed to Salt Stress.</title>
        <authorList>
            <person name="Zhang L."/>
            <person name="Zhang C."/>
            <person name="Wu P."/>
            <person name="Chen Y."/>
            <person name="Li M."/>
            <person name="Jiang H."/>
            <person name="Wu G."/>
        </authorList>
    </citation>
    <scope>NUCLEOTIDE SEQUENCE [LARGE SCALE GENOMIC DNA]</scope>
    <source>
        <strain evidence="7">cv. GZQX0401</strain>
        <tissue evidence="6">Young leaves</tissue>
    </source>
</reference>
<dbReference type="GO" id="GO:0004864">
    <property type="term" value="F:protein phosphatase inhibitor activity"/>
    <property type="evidence" value="ECO:0007669"/>
    <property type="project" value="InterPro"/>
</dbReference>
<dbReference type="PROSITE" id="PS00451">
    <property type="entry name" value="PATHOGENESIS_BETVI"/>
    <property type="match status" value="1"/>
</dbReference>